<comment type="caution">
    <text evidence="3">The sequence shown here is derived from an EMBL/GenBank/DDBJ whole genome shotgun (WGS) entry which is preliminary data.</text>
</comment>
<sequence>MDYKQTNTAAIWLSVLAALLLGSSIYYWNKSGNLIKEKNKTELKADSLLSVKFDLERNIKQISNDLNAQLAEATTQNDQLEERVESVQNKLRSKDNLLSKIRHQNATSVSQLNTQIAQLEGVRTALQAELTQAKDQNQQSLADNTNLKNNTTALEGKINALGTELAAMKALVTVDNFRVDVRKPNDKLTAKAKKTKNLQISFTLPALWKIDGNETICLSISDLKNNPVDGTMRTETIKVGGSALQIPVHAVKTVDFSNNPQQVTIDYEPARKVEPGFYIVKAYTKDSYLGSTEFGLRNSFWFF</sequence>
<keyword evidence="2" id="KW-0812">Transmembrane</keyword>
<dbReference type="Proteomes" id="UP000249016">
    <property type="component" value="Unassembled WGS sequence"/>
</dbReference>
<organism evidence="3 4">
    <name type="scientific">Spirosoma telluris</name>
    <dbReference type="NCBI Taxonomy" id="2183553"/>
    <lineage>
        <taxon>Bacteria</taxon>
        <taxon>Pseudomonadati</taxon>
        <taxon>Bacteroidota</taxon>
        <taxon>Cytophagia</taxon>
        <taxon>Cytophagales</taxon>
        <taxon>Cytophagaceae</taxon>
        <taxon>Spirosoma</taxon>
    </lineage>
</organism>
<keyword evidence="1" id="KW-0175">Coiled coil</keyword>
<keyword evidence="2" id="KW-0472">Membrane</keyword>
<dbReference type="AlphaFoldDB" id="A0A327NRS3"/>
<evidence type="ECO:0000313" key="3">
    <source>
        <dbReference type="EMBL" id="RAI77947.1"/>
    </source>
</evidence>
<protein>
    <submittedName>
        <fullName evidence="3">Uncharacterized protein</fullName>
    </submittedName>
</protein>
<evidence type="ECO:0000256" key="2">
    <source>
        <dbReference type="SAM" id="Phobius"/>
    </source>
</evidence>
<feature type="transmembrane region" description="Helical" evidence="2">
    <location>
        <begin position="9"/>
        <end position="28"/>
    </location>
</feature>
<dbReference type="EMBL" id="QLII01000001">
    <property type="protein sequence ID" value="RAI77947.1"/>
    <property type="molecule type" value="Genomic_DNA"/>
</dbReference>
<accession>A0A327NRS3</accession>
<evidence type="ECO:0000313" key="4">
    <source>
        <dbReference type="Proteomes" id="UP000249016"/>
    </source>
</evidence>
<gene>
    <name evidence="3" type="ORF">HMF3257_34585</name>
</gene>
<keyword evidence="4" id="KW-1185">Reference proteome</keyword>
<reference evidence="3 4" key="1">
    <citation type="submission" date="2018-06" db="EMBL/GenBank/DDBJ databases">
        <title>Spirosoma sp. HMF3257 Genome sequencing and assembly.</title>
        <authorList>
            <person name="Kang H."/>
            <person name="Cha I."/>
            <person name="Kim H."/>
            <person name="Kang J."/>
            <person name="Joh K."/>
        </authorList>
    </citation>
    <scope>NUCLEOTIDE SEQUENCE [LARGE SCALE GENOMIC DNA]</scope>
    <source>
        <strain evidence="3 4">HMF3257</strain>
    </source>
</reference>
<keyword evidence="2" id="KW-1133">Transmembrane helix</keyword>
<evidence type="ECO:0000256" key="1">
    <source>
        <dbReference type="SAM" id="Coils"/>
    </source>
</evidence>
<dbReference type="RefSeq" id="WP_111349127.1">
    <property type="nucleotide sequence ID" value="NZ_QLII01000001.1"/>
</dbReference>
<proteinExistence type="predicted"/>
<dbReference type="OrthoDB" id="936592at2"/>
<feature type="coiled-coil region" evidence="1">
    <location>
        <begin position="52"/>
        <end position="150"/>
    </location>
</feature>
<name>A0A327NRS3_9BACT</name>